<sequence>MLVGDWMTKEVLTLVPGAPIESAVEMMREVGIRQIPVTEASGLVVGIVSDRDIRDAMPSKYLAGDRASIEGEGLKGLKIKDIMTHDPFVVAPDTCMEVAAGILLDNKIGGLPVVDEFGLVGIITEVDIYKFLTTVTGVNRGSSQFAFLLEDSALALEDVLSDLWARGVRLSTVITSYEGVEHGRRQVFIWVQRLDDATVDSLVVHLKKTYDLRYYVHKGETFKIEF</sequence>
<evidence type="ECO:0000256" key="2">
    <source>
        <dbReference type="PROSITE-ProRule" id="PRU00703"/>
    </source>
</evidence>
<dbReference type="STRING" id="1519643.SAMN06295933_0178"/>
<dbReference type="SMART" id="SM00116">
    <property type="entry name" value="CBS"/>
    <property type="match status" value="2"/>
</dbReference>
<dbReference type="Proteomes" id="UP000192906">
    <property type="component" value="Unassembled WGS sequence"/>
</dbReference>
<dbReference type="EMBL" id="FWZU01000001">
    <property type="protein sequence ID" value="SME88556.1"/>
    <property type="molecule type" value="Genomic_DNA"/>
</dbReference>
<dbReference type="InterPro" id="IPR000644">
    <property type="entry name" value="CBS_dom"/>
</dbReference>
<evidence type="ECO:0000313" key="4">
    <source>
        <dbReference type="EMBL" id="SME88556.1"/>
    </source>
</evidence>
<dbReference type="SUPFAM" id="SSF54631">
    <property type="entry name" value="CBS-domain pair"/>
    <property type="match status" value="1"/>
</dbReference>
<keyword evidence="5" id="KW-1185">Reference proteome</keyword>
<keyword evidence="1 2" id="KW-0129">CBS domain</keyword>
<name>A0A1X7C2W4_9BACT</name>
<feature type="domain" description="CBS" evidence="3">
    <location>
        <begin position="83"/>
        <end position="143"/>
    </location>
</feature>
<accession>A0A1X7C2W4</accession>
<dbReference type="PROSITE" id="PS51371">
    <property type="entry name" value="CBS"/>
    <property type="match status" value="2"/>
</dbReference>
<protein>
    <submittedName>
        <fullName evidence="4">Acetoin utilization protein AcuB</fullName>
    </submittedName>
</protein>
<dbReference type="InterPro" id="IPR046342">
    <property type="entry name" value="CBS_dom_sf"/>
</dbReference>
<dbReference type="CDD" id="cd04584">
    <property type="entry name" value="CBS_pair_AcuB_like"/>
    <property type="match status" value="1"/>
</dbReference>
<dbReference type="PANTHER" id="PTHR43080:SF2">
    <property type="entry name" value="CBS DOMAIN-CONTAINING PROTEIN"/>
    <property type="match status" value="1"/>
</dbReference>
<gene>
    <name evidence="4" type="ORF">SAMN06295933_0178</name>
</gene>
<dbReference type="RefSeq" id="WP_085096967.1">
    <property type="nucleotide sequence ID" value="NZ_FWZU01000001.1"/>
</dbReference>
<dbReference type="Gene3D" id="3.10.580.10">
    <property type="entry name" value="CBS-domain"/>
    <property type="match status" value="1"/>
</dbReference>
<dbReference type="InterPro" id="IPR051257">
    <property type="entry name" value="Diverse_CBS-Domain"/>
</dbReference>
<dbReference type="AlphaFoldDB" id="A0A1X7C2W4"/>
<dbReference type="PANTHER" id="PTHR43080">
    <property type="entry name" value="CBS DOMAIN-CONTAINING PROTEIN CBSX3, MITOCHONDRIAL"/>
    <property type="match status" value="1"/>
</dbReference>
<proteinExistence type="predicted"/>
<evidence type="ECO:0000256" key="1">
    <source>
        <dbReference type="ARBA" id="ARBA00023122"/>
    </source>
</evidence>
<reference evidence="5" key="1">
    <citation type="submission" date="2017-04" db="EMBL/GenBank/DDBJ databases">
        <authorList>
            <person name="Varghese N."/>
            <person name="Submissions S."/>
        </authorList>
    </citation>
    <scope>NUCLEOTIDE SEQUENCE [LARGE SCALE GENOMIC DNA]</scope>
    <source>
        <strain evidence="5">K3S</strain>
    </source>
</reference>
<feature type="domain" description="CBS" evidence="3">
    <location>
        <begin position="7"/>
        <end position="66"/>
    </location>
</feature>
<evidence type="ECO:0000259" key="3">
    <source>
        <dbReference type="PROSITE" id="PS51371"/>
    </source>
</evidence>
<dbReference type="OrthoDB" id="9802114at2"/>
<organism evidence="4 5">
    <name type="scientific">Desulfovibrio gilichinskyi</name>
    <dbReference type="NCBI Taxonomy" id="1519643"/>
    <lineage>
        <taxon>Bacteria</taxon>
        <taxon>Pseudomonadati</taxon>
        <taxon>Thermodesulfobacteriota</taxon>
        <taxon>Desulfovibrionia</taxon>
        <taxon>Desulfovibrionales</taxon>
        <taxon>Desulfovibrionaceae</taxon>
        <taxon>Desulfovibrio</taxon>
    </lineage>
</organism>
<evidence type="ECO:0000313" key="5">
    <source>
        <dbReference type="Proteomes" id="UP000192906"/>
    </source>
</evidence>
<dbReference type="Pfam" id="PF00571">
    <property type="entry name" value="CBS"/>
    <property type="match status" value="2"/>
</dbReference>